<name>A0A448D9T5_9NEIS</name>
<feature type="transmembrane region" description="Helical" evidence="1">
    <location>
        <begin position="56"/>
        <end position="73"/>
    </location>
</feature>
<keyword evidence="1" id="KW-0812">Transmembrane</keyword>
<keyword evidence="1" id="KW-1133">Transmembrane helix</keyword>
<feature type="transmembrane region" description="Helical" evidence="1">
    <location>
        <begin position="93"/>
        <end position="112"/>
    </location>
</feature>
<dbReference type="AlphaFoldDB" id="A0A448D9T5"/>
<dbReference type="RefSeq" id="WP_085415870.1">
    <property type="nucleotide sequence ID" value="NZ_CAUJPY010000007.1"/>
</dbReference>
<dbReference type="EMBL" id="LR134313">
    <property type="protein sequence ID" value="VEF02552.1"/>
    <property type="molecule type" value="Genomic_DNA"/>
</dbReference>
<dbReference type="NCBIfam" id="TIGR04370">
    <property type="entry name" value="glyco_rpt_poly"/>
    <property type="match status" value="1"/>
</dbReference>
<accession>A0A448D9T5</accession>
<organism evidence="2 3">
    <name type="scientific">Neisseria canis</name>
    <dbReference type="NCBI Taxonomy" id="493"/>
    <lineage>
        <taxon>Bacteria</taxon>
        <taxon>Pseudomonadati</taxon>
        <taxon>Pseudomonadota</taxon>
        <taxon>Betaproteobacteria</taxon>
        <taxon>Neisseriales</taxon>
        <taxon>Neisseriaceae</taxon>
        <taxon>Neisseria</taxon>
    </lineage>
</organism>
<gene>
    <name evidence="2" type="ORF">NCTC10296_01854</name>
</gene>
<keyword evidence="3" id="KW-1185">Reference proteome</keyword>
<dbReference type="OrthoDB" id="8604910at2"/>
<feature type="transmembrane region" description="Helical" evidence="1">
    <location>
        <begin position="371"/>
        <end position="390"/>
    </location>
</feature>
<evidence type="ECO:0000313" key="2">
    <source>
        <dbReference type="EMBL" id="VEF02552.1"/>
    </source>
</evidence>
<dbReference type="STRING" id="493.BWD07_02895"/>
<proteinExistence type="predicted"/>
<feature type="transmembrane region" description="Helical" evidence="1">
    <location>
        <begin position="323"/>
        <end position="341"/>
    </location>
</feature>
<reference evidence="2 3" key="1">
    <citation type="submission" date="2018-12" db="EMBL/GenBank/DDBJ databases">
        <authorList>
            <consortium name="Pathogen Informatics"/>
        </authorList>
    </citation>
    <scope>NUCLEOTIDE SEQUENCE [LARGE SCALE GENOMIC DNA]</scope>
    <source>
        <strain evidence="2 3">NCTC10296</strain>
    </source>
</reference>
<feature type="transmembrane region" description="Helical" evidence="1">
    <location>
        <begin position="252"/>
        <end position="270"/>
    </location>
</feature>
<dbReference type="Proteomes" id="UP000279284">
    <property type="component" value="Chromosome"/>
</dbReference>
<evidence type="ECO:0008006" key="4">
    <source>
        <dbReference type="Google" id="ProtNLM"/>
    </source>
</evidence>
<keyword evidence="1" id="KW-0472">Membrane</keyword>
<feature type="transmembrane region" description="Helical" evidence="1">
    <location>
        <begin position="348"/>
        <end position="365"/>
    </location>
</feature>
<feature type="transmembrane region" description="Helical" evidence="1">
    <location>
        <begin position="144"/>
        <end position="162"/>
    </location>
</feature>
<evidence type="ECO:0000256" key="1">
    <source>
        <dbReference type="SAM" id="Phobius"/>
    </source>
</evidence>
<dbReference type="KEGG" id="nci:NCTC10296_01854"/>
<sequence length="395" mass="44845">MLVFLTLISLCGFFLSKYFKLGPFNPFTLYFGVWSAIFVAYAFFQDTYRPISDDYLFIQICVQLVAFFMMICARPFKPGFMPIPPRYQLNKKIFTLIQLALIAALPTFYQMVVDYAGESIFTSSGYTRLRYVFNNEGKDMGKLGYLYTLAFLSASVGVYYAAKKELNKWQTILAVLLALIYAYLTTGRTFFLMIFIFTVTPLAVMGKIRLKTLAVLGSALLGTFFLVASLTSKGASPDASLSDNIASFIESAHSYFIAPFVALSMITEELKTLAFGDYSLRFILSILAAFGLTDPPGPIVKGYQFTPAPTNLYTVYEVYVRDFDVFGFFIPLIFLPIHWILYKQARKANDFCMIIYAISLYPLLTQMLQDQYMTLISTWIQIFLGCLLLISRKRA</sequence>
<protein>
    <recommendedName>
        <fullName evidence="4">Oligosaccharide repeat unit polymerase</fullName>
    </recommendedName>
</protein>
<feature type="transmembrane region" description="Helical" evidence="1">
    <location>
        <begin position="213"/>
        <end position="232"/>
    </location>
</feature>
<feature type="transmembrane region" description="Helical" evidence="1">
    <location>
        <begin position="27"/>
        <end position="44"/>
    </location>
</feature>
<evidence type="ECO:0000313" key="3">
    <source>
        <dbReference type="Proteomes" id="UP000279284"/>
    </source>
</evidence>